<dbReference type="Pfam" id="PF02585">
    <property type="entry name" value="PIG-L"/>
    <property type="match status" value="1"/>
</dbReference>
<comment type="caution">
    <text evidence="1">The sequence shown here is derived from an EMBL/GenBank/DDBJ whole genome shotgun (WGS) entry which is preliminary data.</text>
</comment>
<name>A0A1V6C7L1_UNCT6</name>
<dbReference type="PANTHER" id="PTHR12993:SF29">
    <property type="entry name" value="BLR3841 PROTEIN"/>
    <property type="match status" value="1"/>
</dbReference>
<dbReference type="Gene3D" id="3.40.50.10320">
    <property type="entry name" value="LmbE-like"/>
    <property type="match status" value="1"/>
</dbReference>
<dbReference type="PANTHER" id="PTHR12993">
    <property type="entry name" value="N-ACETYLGLUCOSAMINYL-PHOSPHATIDYLINOSITOL DE-N-ACETYLASE-RELATED"/>
    <property type="match status" value="1"/>
</dbReference>
<dbReference type="AlphaFoldDB" id="A0A1V6C7L1"/>
<reference evidence="1" key="1">
    <citation type="submission" date="2017-02" db="EMBL/GenBank/DDBJ databases">
        <title>Delving into the versatile metabolic prowess of the omnipresent phylum Bacteroidetes.</title>
        <authorList>
            <person name="Nobu M.K."/>
            <person name="Mei R."/>
            <person name="Narihiro T."/>
            <person name="Kuroda K."/>
            <person name="Liu W.-T."/>
        </authorList>
    </citation>
    <scope>NUCLEOTIDE SEQUENCE</scope>
    <source>
        <strain evidence="1">ADurb.Bin131</strain>
    </source>
</reference>
<dbReference type="GO" id="GO:0016811">
    <property type="term" value="F:hydrolase activity, acting on carbon-nitrogen (but not peptide) bonds, in linear amides"/>
    <property type="evidence" value="ECO:0007669"/>
    <property type="project" value="TreeGrafter"/>
</dbReference>
<dbReference type="SUPFAM" id="SSF102588">
    <property type="entry name" value="LmbE-like"/>
    <property type="match status" value="1"/>
</dbReference>
<proteinExistence type="predicted"/>
<evidence type="ECO:0000313" key="1">
    <source>
        <dbReference type="EMBL" id="OQB72882.1"/>
    </source>
</evidence>
<dbReference type="InterPro" id="IPR003737">
    <property type="entry name" value="GlcNAc_PI_deacetylase-related"/>
</dbReference>
<dbReference type="EMBL" id="MWDQ01000108">
    <property type="protein sequence ID" value="OQB72882.1"/>
    <property type="molecule type" value="Genomic_DNA"/>
</dbReference>
<organism evidence="1">
    <name type="scientific">candidate division TA06 bacterium ADurb.Bin131</name>
    <dbReference type="NCBI Taxonomy" id="1852827"/>
    <lineage>
        <taxon>Bacteria</taxon>
        <taxon>Bacteria division TA06</taxon>
    </lineage>
</organism>
<accession>A0A1V6C7L1</accession>
<gene>
    <name evidence="1" type="ORF">BWX89_01165</name>
</gene>
<sequence length="433" mass="49816">MDVALSNDGNLSIQEGERIVVFAPHPDDEVIGCAGIIQECLAKNGEVYIVFLTNGDHNQFAFKAYTKRITLSPTDYIKLGEVRRKESIKADEILGVPTKNLIFLGYPDSGTLTIWKDYWNSKKPFTNSFTRRNFVPYPDNPSYGEGYFPQSIEKDIQNILIRIKPSKIFVTHPADQNPDHRALFNFTYLALLDCKNTEHPEIYCYLVHSKRWPKPRGLFPDNTIEPPSDQIQNKNWVSFRLSAIQENNKFLALDCFRSQLIGRKNWTFSFLRTNEIFDTVSLAPYENKKIPEISIEAKSQEEIIEEESLKHSKVYNLRLSSDVDNIIFNLSFDRKVLEKEFGVKIYLYPWKKDVPFALMPKILVDLRLDGSISIFDNGKTISTRGILANKSNNDYVFKFPVGLLNNPNALFIGGETKISNLTLDFFPWMVIQI</sequence>
<dbReference type="Proteomes" id="UP000485562">
    <property type="component" value="Unassembled WGS sequence"/>
</dbReference>
<dbReference type="InterPro" id="IPR024078">
    <property type="entry name" value="LmbE-like_dom_sf"/>
</dbReference>
<protein>
    <submittedName>
        <fullName evidence="1">Glucosamine-6-phosphate deaminase-like protein</fullName>
    </submittedName>
</protein>